<organism evidence="3 4">
    <name type="scientific">Pendulispora rubella</name>
    <dbReference type="NCBI Taxonomy" id="2741070"/>
    <lineage>
        <taxon>Bacteria</taxon>
        <taxon>Pseudomonadati</taxon>
        <taxon>Myxococcota</taxon>
        <taxon>Myxococcia</taxon>
        <taxon>Myxococcales</taxon>
        <taxon>Sorangiineae</taxon>
        <taxon>Pendulisporaceae</taxon>
        <taxon>Pendulispora</taxon>
    </lineage>
</organism>
<reference evidence="3" key="1">
    <citation type="submission" date="2021-12" db="EMBL/GenBank/DDBJ databases">
        <title>Discovery of the Pendulisporaceae a myxobacterial family with distinct sporulation behavior and unique specialized metabolism.</title>
        <authorList>
            <person name="Garcia R."/>
            <person name="Popoff A."/>
            <person name="Bader C.D."/>
            <person name="Loehr J."/>
            <person name="Walesch S."/>
            <person name="Walt C."/>
            <person name="Boldt J."/>
            <person name="Bunk B."/>
            <person name="Haeckl F.J.F.P.J."/>
            <person name="Gunesch A.P."/>
            <person name="Birkelbach J."/>
            <person name="Nuebel U."/>
            <person name="Pietschmann T."/>
            <person name="Bach T."/>
            <person name="Mueller R."/>
        </authorList>
    </citation>
    <scope>NUCLEOTIDE SEQUENCE</scope>
    <source>
        <strain evidence="3">MSr11367</strain>
    </source>
</reference>
<dbReference type="SUPFAM" id="SSF52172">
    <property type="entry name" value="CheY-like"/>
    <property type="match status" value="1"/>
</dbReference>
<feature type="modified residue" description="4-aspartylphosphate" evidence="1">
    <location>
        <position position="48"/>
    </location>
</feature>
<protein>
    <submittedName>
        <fullName evidence="3">Response regulator</fullName>
    </submittedName>
</protein>
<dbReference type="SMART" id="SM00448">
    <property type="entry name" value="REC"/>
    <property type="match status" value="1"/>
</dbReference>
<dbReference type="PROSITE" id="PS50110">
    <property type="entry name" value="RESPONSE_REGULATORY"/>
    <property type="match status" value="1"/>
</dbReference>
<gene>
    <name evidence="3" type="ORF">LVJ94_21130</name>
</gene>
<dbReference type="Gene3D" id="3.40.50.2300">
    <property type="match status" value="1"/>
</dbReference>
<evidence type="ECO:0000313" key="3">
    <source>
        <dbReference type="EMBL" id="WXB09719.1"/>
    </source>
</evidence>
<sequence length="110" mass="11538">MLLADDSPVVRTALRKALVAAGFEALEVGSLAEARTVDASRLFAAVLDLDLGDGTGLDVAKSLSAACPSLPYVFFSSGDDPPLTAAARSQAHVFIKPRELDRVVAWLQAL</sequence>
<dbReference type="Pfam" id="PF00072">
    <property type="entry name" value="Response_reg"/>
    <property type="match status" value="1"/>
</dbReference>
<keyword evidence="4" id="KW-1185">Reference proteome</keyword>
<evidence type="ECO:0000259" key="2">
    <source>
        <dbReference type="PROSITE" id="PS50110"/>
    </source>
</evidence>
<evidence type="ECO:0000256" key="1">
    <source>
        <dbReference type="PROSITE-ProRule" id="PRU00169"/>
    </source>
</evidence>
<dbReference type="InterPro" id="IPR001789">
    <property type="entry name" value="Sig_transdc_resp-reg_receiver"/>
</dbReference>
<proteinExistence type="predicted"/>
<evidence type="ECO:0000313" key="4">
    <source>
        <dbReference type="Proteomes" id="UP001374803"/>
    </source>
</evidence>
<dbReference type="CDD" id="cd00156">
    <property type="entry name" value="REC"/>
    <property type="match status" value="1"/>
</dbReference>
<accession>A0ABZ2LJK6</accession>
<dbReference type="EMBL" id="CP089983">
    <property type="protein sequence ID" value="WXB09719.1"/>
    <property type="molecule type" value="Genomic_DNA"/>
</dbReference>
<dbReference type="RefSeq" id="WP_394839392.1">
    <property type="nucleotide sequence ID" value="NZ_CP089929.1"/>
</dbReference>
<dbReference type="Proteomes" id="UP001374803">
    <property type="component" value="Chromosome"/>
</dbReference>
<keyword evidence="1" id="KW-0597">Phosphoprotein</keyword>
<feature type="domain" description="Response regulatory" evidence="2">
    <location>
        <begin position="1"/>
        <end position="110"/>
    </location>
</feature>
<dbReference type="InterPro" id="IPR011006">
    <property type="entry name" value="CheY-like_superfamily"/>
</dbReference>
<name>A0ABZ2LJK6_9BACT</name>